<dbReference type="EMBL" id="AP031322">
    <property type="protein sequence ID" value="BFH74724.1"/>
    <property type="molecule type" value="Genomic_DNA"/>
</dbReference>
<dbReference type="EMBL" id="AP031322">
    <property type="protein sequence ID" value="BFH74721.1"/>
    <property type="molecule type" value="Genomic_DNA"/>
</dbReference>
<gene>
    <name evidence="1" type="ORF">SJAV_26650</name>
    <name evidence="2" type="ORF">SJAV_26680</name>
</gene>
<accession>A0AAT9GV75</accession>
<dbReference type="KEGG" id="sjv:SJAV_26650"/>
<dbReference type="KEGG" id="sjv:SJAV_26680"/>
<reference evidence="1" key="1">
    <citation type="submission" date="2024-03" db="EMBL/GenBank/DDBJ databases">
        <title>Complete genome sequence of Sulfurisphaera javensis strain KD-1.</title>
        <authorList>
            <person name="Sakai H."/>
            <person name="Nur N."/>
            <person name="Suwanto A."/>
            <person name="Kurosawa N."/>
        </authorList>
    </citation>
    <scope>NUCLEOTIDE SEQUENCE</scope>
    <source>
        <strain evidence="1">KD-1</strain>
    </source>
</reference>
<name>A0AAT9GV75_9CREN</name>
<evidence type="ECO:0000313" key="1">
    <source>
        <dbReference type="EMBL" id="BFH74721.1"/>
    </source>
</evidence>
<organism evidence="1">
    <name type="scientific">Sulfurisphaera javensis</name>
    <dbReference type="NCBI Taxonomy" id="2049879"/>
    <lineage>
        <taxon>Archaea</taxon>
        <taxon>Thermoproteota</taxon>
        <taxon>Thermoprotei</taxon>
        <taxon>Sulfolobales</taxon>
        <taxon>Sulfolobaceae</taxon>
        <taxon>Sulfurisphaera</taxon>
    </lineage>
</organism>
<sequence>MKMLQLTTCSVRRFLSYQDELMYVKFVVYDRGSLIFK</sequence>
<dbReference type="AlphaFoldDB" id="A0AAT9GV75"/>
<proteinExistence type="predicted"/>
<protein>
    <submittedName>
        <fullName evidence="1">Uncharacterized protein</fullName>
    </submittedName>
</protein>
<evidence type="ECO:0000313" key="2">
    <source>
        <dbReference type="EMBL" id="BFH74724.1"/>
    </source>
</evidence>